<reference evidence="9" key="2">
    <citation type="submission" date="2025-08" db="UniProtKB">
        <authorList>
            <consortium name="RefSeq"/>
        </authorList>
    </citation>
    <scope>IDENTIFICATION</scope>
    <source>
        <strain evidence="9">S238N-H82</strain>
        <tissue evidence="9">Testes</tissue>
    </source>
</reference>
<dbReference type="AlphaFoldDB" id="A0A9J7N3N9"/>
<dbReference type="Pfam" id="PF13450">
    <property type="entry name" value="NAD_binding_8"/>
    <property type="match status" value="1"/>
</dbReference>
<keyword evidence="8" id="KW-1185">Reference proteome</keyword>
<dbReference type="RefSeq" id="XP_035688910.1">
    <property type="nucleotide sequence ID" value="XM_035833017.1"/>
</dbReference>
<gene>
    <name evidence="9" type="primary">LOC118424448</name>
</gene>
<dbReference type="PANTHER" id="PTHR46091">
    <property type="entry name" value="BLR7054 PROTEIN"/>
    <property type="match status" value="1"/>
</dbReference>
<keyword evidence="3" id="KW-0732">Signal</keyword>
<proteinExistence type="inferred from homology"/>
<dbReference type="Proteomes" id="UP000001554">
    <property type="component" value="Chromosome 10"/>
</dbReference>
<name>A0A9J7N3N9_BRAFL</name>
<dbReference type="GO" id="GO:0016491">
    <property type="term" value="F:oxidoreductase activity"/>
    <property type="evidence" value="ECO:0000318"/>
    <property type="project" value="GO_Central"/>
</dbReference>
<evidence type="ECO:0000313" key="9">
    <source>
        <dbReference type="RefSeq" id="XP_035688910.1"/>
    </source>
</evidence>
<evidence type="ECO:0000256" key="4">
    <source>
        <dbReference type="ARBA" id="ARBA00022827"/>
    </source>
</evidence>
<evidence type="ECO:0000256" key="2">
    <source>
        <dbReference type="ARBA" id="ARBA00022630"/>
    </source>
</evidence>
<dbReference type="InterPro" id="IPR036188">
    <property type="entry name" value="FAD/NAD-bd_sf"/>
</dbReference>
<evidence type="ECO:0000256" key="1">
    <source>
        <dbReference type="ARBA" id="ARBA00005855"/>
    </source>
</evidence>
<organism evidence="8 9">
    <name type="scientific">Branchiostoma floridae</name>
    <name type="common">Florida lancelet</name>
    <name type="synonym">Amphioxus</name>
    <dbReference type="NCBI Taxonomy" id="7739"/>
    <lineage>
        <taxon>Eukaryota</taxon>
        <taxon>Metazoa</taxon>
        <taxon>Chordata</taxon>
        <taxon>Cephalochordata</taxon>
        <taxon>Leptocardii</taxon>
        <taxon>Amphioxiformes</taxon>
        <taxon>Branchiostomatidae</taxon>
        <taxon>Branchiostoma</taxon>
    </lineage>
</organism>
<dbReference type="InterPro" id="IPR052206">
    <property type="entry name" value="Retinol_saturase"/>
</dbReference>
<dbReference type="KEGG" id="bfo:118424448"/>
<keyword evidence="5" id="KW-0521">NADP</keyword>
<dbReference type="PANTHER" id="PTHR46091:SF3">
    <property type="entry name" value="AMINE OXIDASE DOMAIN-CONTAINING PROTEIN"/>
    <property type="match status" value="1"/>
</dbReference>
<dbReference type="GeneID" id="118424448"/>
<evidence type="ECO:0000256" key="5">
    <source>
        <dbReference type="ARBA" id="ARBA00022857"/>
    </source>
</evidence>
<dbReference type="SUPFAM" id="SSF51905">
    <property type="entry name" value="FAD/NAD(P)-binding domain"/>
    <property type="match status" value="1"/>
</dbReference>
<feature type="domain" description="Amine oxidase" evidence="7">
    <location>
        <begin position="261"/>
        <end position="614"/>
    </location>
</feature>
<sequence>MAFLSHVLSVVAVNTSANVVFGLVCVTVTAVVAGLVRWHRSPVNPFSADQARSPEPLVTDHARRDKVLKQRFTTKKVPDDLDAIVVGSGIGGLCTAALLAKTGKKVLVLEQHDQAGGCCHTYVDKGFEFDVGIHYTGKQNCVRTWQKVLKGGTVNQALVQQITEGQLQWAELDKSFDIVMIQHGEKRLEVPIKSSREEHKKTLLEHFPNEGKAIDEFFRICDVHTGTLDGFIFMKILPLWLVKLLIGTGLVNRLTSFFSVMSQSTRDVLDSITDNQDLKAVLSYNYGDFGSPPKDSGFLMQGMTVLHFHEGAYYPKGGASEIAFHIIPVIERAGGAVLVAAPVTQILIDSDGKACGVRVHKSSGDVDIHAPVVVSAAGVCNTYQKLVPQPVVSSHGLDDMFHHVSPGLGAFSVFVGLTGTSQELGLKAHNAWMFPGNDHDKLIEDYSRLTVQEACEEGTKTPVLFVSFPSAKDPTWNARYPGKSTCIIISFTPYEWFSEWQEGRVKHRGEEYESIKNRLAQKMWRQVCQQYPQLQGKVEYMDVGTPLSNNYYLGSTRGEIYGLDHTRERFSLDILTKLRPDTPIPGLYLTGQDIVTAGFAGALVSGLLTAGAVLNRHLILDLIILEAKAMFNSNNNNKKLD</sequence>
<dbReference type="OMA" id="RENVWAF"/>
<evidence type="ECO:0000259" key="7">
    <source>
        <dbReference type="Pfam" id="PF01593"/>
    </source>
</evidence>
<evidence type="ECO:0000256" key="6">
    <source>
        <dbReference type="ARBA" id="ARBA00023027"/>
    </source>
</evidence>
<evidence type="ECO:0000256" key="3">
    <source>
        <dbReference type="ARBA" id="ARBA00022729"/>
    </source>
</evidence>
<dbReference type="Pfam" id="PF01593">
    <property type="entry name" value="Amino_oxidase"/>
    <property type="match status" value="1"/>
</dbReference>
<protein>
    <submittedName>
        <fullName evidence="9">All-trans-retinol 13,14-reductase-like isoform X1</fullName>
    </submittedName>
</protein>
<comment type="similarity">
    <text evidence="1">Belongs to the carotenoid/retinoid oxidoreductase family. CrtISO subfamily.</text>
</comment>
<accession>A0A9J7N3N9</accession>
<evidence type="ECO:0000313" key="8">
    <source>
        <dbReference type="Proteomes" id="UP000001554"/>
    </source>
</evidence>
<keyword evidence="4" id="KW-0274">FAD</keyword>
<dbReference type="InterPro" id="IPR002937">
    <property type="entry name" value="Amino_oxidase"/>
</dbReference>
<keyword evidence="2" id="KW-0285">Flavoprotein</keyword>
<keyword evidence="6" id="KW-0520">NAD</keyword>
<dbReference type="Gene3D" id="3.50.50.60">
    <property type="entry name" value="FAD/NAD(P)-binding domain"/>
    <property type="match status" value="2"/>
</dbReference>
<reference evidence="8" key="1">
    <citation type="journal article" date="2020" name="Nat. Ecol. Evol.">
        <title>Deeply conserved synteny resolves early events in vertebrate evolution.</title>
        <authorList>
            <person name="Simakov O."/>
            <person name="Marletaz F."/>
            <person name="Yue J.X."/>
            <person name="O'Connell B."/>
            <person name="Jenkins J."/>
            <person name="Brandt A."/>
            <person name="Calef R."/>
            <person name="Tung C.H."/>
            <person name="Huang T.K."/>
            <person name="Schmutz J."/>
            <person name="Satoh N."/>
            <person name="Yu J.K."/>
            <person name="Putnam N.H."/>
            <person name="Green R.E."/>
            <person name="Rokhsar D.S."/>
        </authorList>
    </citation>
    <scope>NUCLEOTIDE SEQUENCE [LARGE SCALE GENOMIC DNA]</scope>
    <source>
        <strain evidence="8">S238N-H82</strain>
    </source>
</reference>
<dbReference type="OrthoDB" id="38045at2759"/>